<name>Q97E26_CLOAB</name>
<dbReference type="HOGENOM" id="CLU_026231_2_0_9"/>
<sequence>MENTLKKINNIPVRTWRWLGVNNVNINEALPQVVPYNNEYITSVKNDGIEVNKMSQNISSDFNGTCTYTGIDELSLNQVKNDYNTGVYVHSSKYSKCSEPIVINYYMNEANNTVVDNNLIIAEEGSEITVVVNYDSDENTTSFHNGLTQIYAKANSVVNLVKIQTLSGSSLHLDAHTVKTEENAVVNYTAVDLGSKYAVTNYTDDLSGFRSSANVKSIYLGDKDRVIDINYLINHYGKDARSNIETRGALMDRSKKTFRGTLDFKKGCKKSKGEEEEYTVLLSPHVINKSVPILLCTEEDVDGQHAASAGRIDENKLFYIMSRGFSETEAKKLVIEAAFNPIINQIPSEEIKNKISTSIRRRLENE</sequence>
<dbReference type="SUPFAM" id="SSF101960">
    <property type="entry name" value="Stabilizer of iron transporter SufD"/>
    <property type="match status" value="1"/>
</dbReference>
<dbReference type="InterPro" id="IPR011542">
    <property type="entry name" value="SUF_FeS_clus_asmbl_SufD"/>
</dbReference>
<evidence type="ECO:0000256" key="1">
    <source>
        <dbReference type="ARBA" id="ARBA00043967"/>
    </source>
</evidence>
<dbReference type="InterPro" id="IPR037284">
    <property type="entry name" value="SUF_FeS_clus_asmbl_SufBD_sf"/>
</dbReference>
<dbReference type="KEGG" id="cac:CA_C3290"/>
<dbReference type="RefSeq" id="WP_010966564.1">
    <property type="nucleotide sequence ID" value="NC_003030.1"/>
</dbReference>
<feature type="domain" description="SUF system FeS cluster assembly SufBD core" evidence="2">
    <location>
        <begin position="106"/>
        <end position="337"/>
    </location>
</feature>
<reference evidence="3 4" key="1">
    <citation type="journal article" date="2001" name="J. Bacteriol.">
        <title>Genome sequence and comparative analysis of the solvent-producing bacterium Clostridium acetobutylicum.</title>
        <authorList>
            <person name="Nolling J."/>
            <person name="Breton G."/>
            <person name="Omelchenko M.V."/>
            <person name="Makarova K.S."/>
            <person name="Zeng Q."/>
            <person name="Gibson R."/>
            <person name="Lee H.M."/>
            <person name="Dubois J."/>
            <person name="Qiu D."/>
            <person name="Hitti J."/>
            <person name="Wolf Y.I."/>
            <person name="Tatusov R.L."/>
            <person name="Sabathe F."/>
            <person name="Doucette-Stamm L."/>
            <person name="Soucaille P."/>
            <person name="Daly M.J."/>
            <person name="Bennett G.N."/>
            <person name="Koonin E.V."/>
            <person name="Smith D.R."/>
        </authorList>
    </citation>
    <scope>NUCLEOTIDE SEQUENCE [LARGE SCALE GENOMIC DNA]</scope>
    <source>
        <strain evidence="4">ATCC 824 / DSM 792 / JCM 1419 / LMG 5710 / VKM B-1787</strain>
    </source>
</reference>
<dbReference type="STRING" id="272562.CA_C3290"/>
<dbReference type="AlphaFoldDB" id="Q97E26"/>
<dbReference type="PIR" id="E97304">
    <property type="entry name" value="E97304"/>
</dbReference>
<organism evidence="3 4">
    <name type="scientific">Clostridium acetobutylicum (strain ATCC 824 / DSM 792 / JCM 1419 / IAM 19013 / LMG 5710 / NBRC 13948 / NRRL B-527 / VKM B-1787 / 2291 / W)</name>
    <dbReference type="NCBI Taxonomy" id="272562"/>
    <lineage>
        <taxon>Bacteria</taxon>
        <taxon>Bacillati</taxon>
        <taxon>Bacillota</taxon>
        <taxon>Clostridia</taxon>
        <taxon>Eubacteriales</taxon>
        <taxon>Clostridiaceae</taxon>
        <taxon>Clostridium</taxon>
    </lineage>
</organism>
<evidence type="ECO:0000259" key="2">
    <source>
        <dbReference type="Pfam" id="PF01458"/>
    </source>
</evidence>
<dbReference type="PANTHER" id="PTHR43575:SF1">
    <property type="entry name" value="PROTEIN ABCI7, CHLOROPLASTIC"/>
    <property type="match status" value="1"/>
</dbReference>
<dbReference type="NCBIfam" id="TIGR01981">
    <property type="entry name" value="sufD"/>
    <property type="match status" value="1"/>
</dbReference>
<dbReference type="EMBL" id="AE001437">
    <property type="protein sequence ID" value="AAK81224.1"/>
    <property type="molecule type" value="Genomic_DNA"/>
</dbReference>
<dbReference type="PATRIC" id="fig|272562.8.peg.3468"/>
<accession>Q97E26</accession>
<dbReference type="InterPro" id="IPR055346">
    <property type="entry name" value="Fe-S_cluster_assembly_SufBD"/>
</dbReference>
<dbReference type="OrthoDB" id="9803529at2"/>
<dbReference type="Proteomes" id="UP000000814">
    <property type="component" value="Chromosome"/>
</dbReference>
<proteinExistence type="inferred from homology"/>
<dbReference type="eggNOG" id="COG0719">
    <property type="taxonomic scope" value="Bacteria"/>
</dbReference>
<evidence type="ECO:0000313" key="4">
    <source>
        <dbReference type="Proteomes" id="UP000000814"/>
    </source>
</evidence>
<dbReference type="PANTHER" id="PTHR43575">
    <property type="entry name" value="PROTEIN ABCI7, CHLOROPLASTIC"/>
    <property type="match status" value="1"/>
</dbReference>
<comment type="similarity">
    <text evidence="1">Belongs to the iron-sulfur cluster assembly SufBD family.</text>
</comment>
<dbReference type="Pfam" id="PF01458">
    <property type="entry name" value="SUFBD_core"/>
    <property type="match status" value="1"/>
</dbReference>
<gene>
    <name evidence="3" type="ordered locus">CA_C3290</name>
</gene>
<keyword evidence="4" id="KW-1185">Reference proteome</keyword>
<dbReference type="InterPro" id="IPR000825">
    <property type="entry name" value="SUF_FeS_clus_asmbl_SufBD_core"/>
</dbReference>
<dbReference type="GO" id="GO:0016226">
    <property type="term" value="P:iron-sulfur cluster assembly"/>
    <property type="evidence" value="ECO:0007669"/>
    <property type="project" value="InterPro"/>
</dbReference>
<dbReference type="GeneID" id="44999785"/>
<evidence type="ECO:0000313" key="3">
    <source>
        <dbReference type="EMBL" id="AAK81224.1"/>
    </source>
</evidence>
<protein>
    <submittedName>
        <fullName evidence="3">Iron-regulated ABC-type transporter membrane component (SufB)</fullName>
    </submittedName>
</protein>